<accession>J6F501</accession>
<dbReference type="OrthoDB" id="407325at2759"/>
<protein>
    <recommendedName>
        <fullName evidence="4">Nicotinamide N-methyltransferase</fullName>
    </recommendedName>
</protein>
<dbReference type="Pfam" id="PF10294">
    <property type="entry name" value="Methyltransf_16"/>
    <property type="match status" value="1"/>
</dbReference>
<dbReference type="HOGENOM" id="CLU_874889_0_0_1"/>
<dbReference type="VEuPathDB" id="FungiDB:A1Q1_06627"/>
<gene>
    <name evidence="2" type="ORF">A1Q1_06627</name>
</gene>
<dbReference type="AlphaFoldDB" id="J6F501"/>
<dbReference type="SUPFAM" id="SSF53335">
    <property type="entry name" value="S-adenosyl-L-methionine-dependent methyltransferases"/>
    <property type="match status" value="1"/>
</dbReference>
<evidence type="ECO:0000313" key="2">
    <source>
        <dbReference type="EMBL" id="EJT52089.1"/>
    </source>
</evidence>
<evidence type="ECO:0008006" key="4">
    <source>
        <dbReference type="Google" id="ProtNLM"/>
    </source>
</evidence>
<dbReference type="Proteomes" id="UP000002748">
    <property type="component" value="Unassembled WGS sequence"/>
</dbReference>
<dbReference type="InterPro" id="IPR019410">
    <property type="entry name" value="Methyltransf_16"/>
</dbReference>
<dbReference type="GO" id="GO:0008757">
    <property type="term" value="F:S-adenosylmethionine-dependent methyltransferase activity"/>
    <property type="evidence" value="ECO:0007669"/>
    <property type="project" value="UniProtKB-ARBA"/>
</dbReference>
<feature type="compositionally biased region" description="Basic and acidic residues" evidence="1">
    <location>
        <begin position="1"/>
        <end position="13"/>
    </location>
</feature>
<name>J6F501_TRIAS</name>
<evidence type="ECO:0000256" key="1">
    <source>
        <dbReference type="SAM" id="MobiDB-lite"/>
    </source>
</evidence>
<dbReference type="RefSeq" id="XP_014183151.1">
    <property type="nucleotide sequence ID" value="XM_014327676.1"/>
</dbReference>
<organism evidence="2 3">
    <name type="scientific">Trichosporon asahii var. asahii (strain ATCC 90039 / CBS 2479 / JCM 2466 / KCTC 7840 / NBRC 103889/ NCYC 2677 / UAMH 7654)</name>
    <name type="common">Yeast</name>
    <dbReference type="NCBI Taxonomy" id="1186058"/>
    <lineage>
        <taxon>Eukaryota</taxon>
        <taxon>Fungi</taxon>
        <taxon>Dikarya</taxon>
        <taxon>Basidiomycota</taxon>
        <taxon>Agaricomycotina</taxon>
        <taxon>Tremellomycetes</taxon>
        <taxon>Trichosporonales</taxon>
        <taxon>Trichosporonaceae</taxon>
        <taxon>Trichosporon</taxon>
    </lineage>
</organism>
<proteinExistence type="predicted"/>
<dbReference type="InterPro" id="IPR029063">
    <property type="entry name" value="SAM-dependent_MTases_sf"/>
</dbReference>
<sequence length="351" mass="37418">MVPRTTKNEDTASSHRQRAHAKTFSGKETDYSQPSAMTEQAERPPLAASSAASASTSAGHSMPFTSTTPPPGADPRDGAVEQEEDDDDLDIFDSGLSSLFNVPPIGFSSSRGKPHVYTPPPTSGLGPVDVWTASPPASVFSKLQAQHLWLAAVYLADKIALGAIQPEGSVLELGAGAGLPSVVTGLRRKADGVARQGGEGDDGEHGEVVVCTDYDDETVVANIARNVAAASSPVIVRGHSWGTPTDELLSFSPQGYSLLLADTLWSTETHGILLDSILALLAKEGVAHLAAGLHTGRGPHDRFRKLAEERGLVMEKMEEVIYDCGEWKRHEDEGMGLEEERGVVIYYTLHR</sequence>
<feature type="region of interest" description="Disordered" evidence="1">
    <location>
        <begin position="1"/>
        <end position="93"/>
    </location>
</feature>
<dbReference type="GeneID" id="25990139"/>
<feature type="compositionally biased region" description="Acidic residues" evidence="1">
    <location>
        <begin position="80"/>
        <end position="91"/>
    </location>
</feature>
<dbReference type="KEGG" id="tasa:A1Q1_06627"/>
<comment type="caution">
    <text evidence="2">The sequence shown here is derived from an EMBL/GenBank/DDBJ whole genome shotgun (WGS) entry which is preliminary data.</text>
</comment>
<dbReference type="Gene3D" id="3.40.50.150">
    <property type="entry name" value="Vaccinia Virus protein VP39"/>
    <property type="match status" value="1"/>
</dbReference>
<evidence type="ECO:0000313" key="3">
    <source>
        <dbReference type="Proteomes" id="UP000002748"/>
    </source>
</evidence>
<feature type="compositionally biased region" description="Low complexity" evidence="1">
    <location>
        <begin position="47"/>
        <end position="58"/>
    </location>
</feature>
<dbReference type="PANTHER" id="PTHR14614">
    <property type="entry name" value="HEPATOCELLULAR CARCINOMA-ASSOCIATED ANTIGEN"/>
    <property type="match status" value="1"/>
</dbReference>
<reference evidence="2 3" key="1">
    <citation type="journal article" date="2012" name="Eukaryot. Cell">
        <title>Draft genome sequence of CBS 2479, the standard type strain of Trichosporon asahii.</title>
        <authorList>
            <person name="Yang R.Y."/>
            <person name="Li H.T."/>
            <person name="Zhu H."/>
            <person name="Zhou G.P."/>
            <person name="Wang M."/>
            <person name="Wang L."/>
        </authorList>
    </citation>
    <scope>NUCLEOTIDE SEQUENCE [LARGE SCALE GENOMIC DNA]</scope>
    <source>
        <strain evidence="3">ATCC 90039 / CBS 2479 / JCM 2466 / KCTC 7840 / NCYC 2677 / UAMH 7654</strain>
    </source>
</reference>
<dbReference type="EMBL" id="ALBS01000034">
    <property type="protein sequence ID" value="EJT52089.1"/>
    <property type="molecule type" value="Genomic_DNA"/>
</dbReference>